<dbReference type="AlphaFoldDB" id="A0A0W8E8E5"/>
<accession>A0A0W8E8E5</accession>
<proteinExistence type="predicted"/>
<dbReference type="EMBL" id="LNQE01001837">
    <property type="protein sequence ID" value="KUG04884.1"/>
    <property type="molecule type" value="Genomic_DNA"/>
</dbReference>
<reference evidence="2" key="1">
    <citation type="journal article" date="2015" name="Proc. Natl. Acad. Sci. U.S.A.">
        <title>Networks of energetic and metabolic interactions define dynamics in microbial communities.</title>
        <authorList>
            <person name="Embree M."/>
            <person name="Liu J.K."/>
            <person name="Al-Bassam M.M."/>
            <person name="Zengler K."/>
        </authorList>
    </citation>
    <scope>NUCLEOTIDE SEQUENCE</scope>
</reference>
<protein>
    <recommendedName>
        <fullName evidence="1">AB hydrolase-1 domain-containing protein</fullName>
    </recommendedName>
</protein>
<organism evidence="2">
    <name type="scientific">hydrocarbon metagenome</name>
    <dbReference type="NCBI Taxonomy" id="938273"/>
    <lineage>
        <taxon>unclassified sequences</taxon>
        <taxon>metagenomes</taxon>
        <taxon>ecological metagenomes</taxon>
    </lineage>
</organism>
<gene>
    <name evidence="2" type="ORF">ASZ90_017764</name>
</gene>
<evidence type="ECO:0000259" key="1">
    <source>
        <dbReference type="Pfam" id="PF00561"/>
    </source>
</evidence>
<name>A0A0W8E8E5_9ZZZZ</name>
<dbReference type="InterPro" id="IPR000073">
    <property type="entry name" value="AB_hydrolase_1"/>
</dbReference>
<dbReference type="SUPFAM" id="SSF53474">
    <property type="entry name" value="alpha/beta-Hydrolases"/>
    <property type="match status" value="1"/>
</dbReference>
<feature type="domain" description="AB hydrolase-1" evidence="1">
    <location>
        <begin position="137"/>
        <end position="338"/>
    </location>
</feature>
<dbReference type="InterPro" id="IPR029058">
    <property type="entry name" value="AB_hydrolase_fold"/>
</dbReference>
<comment type="caution">
    <text evidence="2">The sequence shown here is derived from an EMBL/GenBank/DDBJ whole genome shotgun (WGS) entry which is preliminary data.</text>
</comment>
<sequence>MSDNTVYFPIGYFSFHNQKVFNFQLNRWHSIGMARYGDCVSMGKEINNFQDWTESMARFAKQAEKEDRLLNAAIYHRSSEFYAMNKQSLKETIYDKFSDLFYNAVSEESFRRDMIPYEIGRIPAIRFDAVGQKRGTILLHGGFDSFVEEWFFMLKYLSQNGFDVIGFEGPGQGHMLIKQGIPLDYRWEKPVERILDHYNIDKATLFGLSMGGWFCIRAAAYEPRIENVIASGHAIDYSRIPPEFARALMMFFIKHFRAYTAKSFVKVSQKQGIQGWQTYQLSHITKLPPLEAFEYSLNLNADNLCCDRITQNVLYLSGRNDHFIPIKTHQQQVSLFTNATSLKTKIYTNHDHADNHCQIGNIGLMLQDVVMWLKGLE</sequence>
<dbReference type="Gene3D" id="3.40.50.1820">
    <property type="entry name" value="alpha/beta hydrolase"/>
    <property type="match status" value="1"/>
</dbReference>
<dbReference type="Pfam" id="PF00561">
    <property type="entry name" value="Abhydrolase_1"/>
    <property type="match status" value="1"/>
</dbReference>
<evidence type="ECO:0000313" key="2">
    <source>
        <dbReference type="EMBL" id="KUG04884.1"/>
    </source>
</evidence>